<dbReference type="AlphaFoldDB" id="A0A183W8P2"/>
<keyword evidence="1" id="KW-1185">Reference proteome</keyword>
<reference evidence="2" key="2">
    <citation type="submission" date="2023-11" db="UniProtKB">
        <authorList>
            <consortium name="WormBaseParasite"/>
        </authorList>
    </citation>
    <scope>IDENTIFICATION</scope>
</reference>
<protein>
    <submittedName>
        <fullName evidence="2">G_PROTEIN_RECEP_F1_2 domain-containing protein</fullName>
    </submittedName>
</protein>
<dbReference type="SUPFAM" id="SSF81321">
    <property type="entry name" value="Family A G protein-coupled receptor-like"/>
    <property type="match status" value="1"/>
</dbReference>
<dbReference type="Proteomes" id="UP000050795">
    <property type="component" value="Unassembled WGS sequence"/>
</dbReference>
<reference evidence="1" key="1">
    <citation type="submission" date="2022-06" db="EMBL/GenBank/DDBJ databases">
        <authorList>
            <person name="Berger JAMES D."/>
            <person name="Berger JAMES D."/>
        </authorList>
    </citation>
    <scope>NUCLEOTIDE SEQUENCE [LARGE SCALE GENOMIC DNA]</scope>
</reference>
<organism evidence="1 2">
    <name type="scientific">Trichobilharzia regenti</name>
    <name type="common">Nasal bird schistosome</name>
    <dbReference type="NCBI Taxonomy" id="157069"/>
    <lineage>
        <taxon>Eukaryota</taxon>
        <taxon>Metazoa</taxon>
        <taxon>Spiralia</taxon>
        <taxon>Lophotrochozoa</taxon>
        <taxon>Platyhelminthes</taxon>
        <taxon>Trematoda</taxon>
        <taxon>Digenea</taxon>
        <taxon>Strigeidida</taxon>
        <taxon>Schistosomatoidea</taxon>
        <taxon>Schistosomatidae</taxon>
        <taxon>Trichobilharzia</taxon>
    </lineage>
</organism>
<sequence length="336" mass="39191">MSTAQSGVISMLKHGNSVADKIDVVALSVSFINAIINPLLIVYIFDINLGTHSLSILIMLQMTFEWLTSIAGILYIFIPVIKTNELWFNILICHMWSSTFMYNLFIMFCKYNSVTMLIERCFQIIYPNKNILDYSRTVFTSYCFALIYVMAINLRFTVMVQMNALGECTPVDQNLADDLHRKQLIIFSYLCLALLLILPGVIMATCYIIMFIQFVKRKRENKNYKGFDRNNLQHILTLLVIIWSVEAGIANILDMIVFYDYQNYGYTNLTQTTHSATELVRIFYYVTRTISLFIFIKPIRIRLIEDIYSVINFSSRLFKCKRKEIRMKSKSLEANY</sequence>
<dbReference type="WBParaSite" id="TREG1_51020.1">
    <property type="protein sequence ID" value="TREG1_51020.1"/>
    <property type="gene ID" value="TREG1_51020"/>
</dbReference>
<accession>A0A183W8P2</accession>
<proteinExistence type="predicted"/>
<evidence type="ECO:0000313" key="2">
    <source>
        <dbReference type="WBParaSite" id="TREG1_51020.1"/>
    </source>
</evidence>
<evidence type="ECO:0000313" key="1">
    <source>
        <dbReference type="Proteomes" id="UP000050795"/>
    </source>
</evidence>
<dbReference type="Gene3D" id="1.20.1070.10">
    <property type="entry name" value="Rhodopsin 7-helix transmembrane proteins"/>
    <property type="match status" value="1"/>
</dbReference>
<name>A0A183W8P2_TRIRE</name>
<dbReference type="OrthoDB" id="6254975at2759"/>